<keyword evidence="5" id="KW-0566">Pantothenate biosynthesis</keyword>
<evidence type="ECO:0000256" key="7">
    <source>
        <dbReference type="ARBA" id="ARBA00022840"/>
    </source>
</evidence>
<dbReference type="InterPro" id="IPR014729">
    <property type="entry name" value="Rossmann-like_a/b/a_fold"/>
</dbReference>
<evidence type="ECO:0000256" key="5">
    <source>
        <dbReference type="ARBA" id="ARBA00022655"/>
    </source>
</evidence>
<organism evidence="9">
    <name type="scientific">mine drainage metagenome</name>
    <dbReference type="NCBI Taxonomy" id="410659"/>
    <lineage>
        <taxon>unclassified sequences</taxon>
        <taxon>metagenomes</taxon>
        <taxon>ecological metagenomes</taxon>
    </lineage>
</organism>
<gene>
    <name evidence="9" type="primary">panC_3</name>
    <name evidence="9" type="ORF">GALL_84440</name>
</gene>
<dbReference type="GO" id="GO:0005524">
    <property type="term" value="F:ATP binding"/>
    <property type="evidence" value="ECO:0007669"/>
    <property type="project" value="UniProtKB-KW"/>
</dbReference>
<dbReference type="Gene3D" id="3.30.1300.10">
    <property type="entry name" value="Pantoate-beta-alanine ligase, C-terminal domain"/>
    <property type="match status" value="1"/>
</dbReference>
<dbReference type="GO" id="GO:0015940">
    <property type="term" value="P:pantothenate biosynthetic process"/>
    <property type="evidence" value="ECO:0007669"/>
    <property type="project" value="UniProtKB-UniPathway"/>
</dbReference>
<name>A0A1J5TAP6_9ZZZZ</name>
<comment type="similarity">
    <text evidence="2">Belongs to the pantothenate synthetase family.</text>
</comment>
<accession>A0A1J5TAP6</accession>
<dbReference type="Gene3D" id="3.40.50.620">
    <property type="entry name" value="HUPs"/>
    <property type="match status" value="1"/>
</dbReference>
<comment type="catalytic activity">
    <reaction evidence="8">
        <text>(R)-pantoate + beta-alanine + ATP = (R)-pantothenate + AMP + diphosphate + H(+)</text>
        <dbReference type="Rhea" id="RHEA:10912"/>
        <dbReference type="ChEBI" id="CHEBI:15378"/>
        <dbReference type="ChEBI" id="CHEBI:15980"/>
        <dbReference type="ChEBI" id="CHEBI:29032"/>
        <dbReference type="ChEBI" id="CHEBI:30616"/>
        <dbReference type="ChEBI" id="CHEBI:33019"/>
        <dbReference type="ChEBI" id="CHEBI:57966"/>
        <dbReference type="ChEBI" id="CHEBI:456215"/>
        <dbReference type="EC" id="6.3.2.1"/>
    </reaction>
</comment>
<dbReference type="InterPro" id="IPR003721">
    <property type="entry name" value="Pantoate_ligase"/>
</dbReference>
<dbReference type="AlphaFoldDB" id="A0A1J5TAP6"/>
<dbReference type="PANTHER" id="PTHR21299">
    <property type="entry name" value="CYTIDYLATE KINASE/PANTOATE-BETA-ALANINE LIGASE"/>
    <property type="match status" value="1"/>
</dbReference>
<comment type="pathway">
    <text evidence="1">Cofactor biosynthesis; (R)-pantothenate biosynthesis; (R)-pantothenate from (R)-pantoate and beta-alanine: step 1/1.</text>
</comment>
<dbReference type="PANTHER" id="PTHR21299:SF1">
    <property type="entry name" value="PANTOATE--BETA-ALANINE LIGASE"/>
    <property type="match status" value="1"/>
</dbReference>
<evidence type="ECO:0000256" key="4">
    <source>
        <dbReference type="ARBA" id="ARBA00022598"/>
    </source>
</evidence>
<dbReference type="GO" id="GO:0005829">
    <property type="term" value="C:cytosol"/>
    <property type="evidence" value="ECO:0007669"/>
    <property type="project" value="TreeGrafter"/>
</dbReference>
<keyword evidence="6" id="KW-0547">Nucleotide-binding</keyword>
<evidence type="ECO:0000256" key="6">
    <source>
        <dbReference type="ARBA" id="ARBA00022741"/>
    </source>
</evidence>
<reference evidence="9" key="1">
    <citation type="submission" date="2016-10" db="EMBL/GenBank/DDBJ databases">
        <title>Sequence of Gallionella enrichment culture.</title>
        <authorList>
            <person name="Poehlein A."/>
            <person name="Muehling M."/>
            <person name="Daniel R."/>
        </authorList>
    </citation>
    <scope>NUCLEOTIDE SEQUENCE</scope>
</reference>
<dbReference type="UniPathway" id="UPA00028">
    <property type="reaction ID" value="UER00005"/>
</dbReference>
<dbReference type="EMBL" id="MLJW01000027">
    <property type="protein sequence ID" value="OIR09214.1"/>
    <property type="molecule type" value="Genomic_DNA"/>
</dbReference>
<dbReference type="HAMAP" id="MF_00158">
    <property type="entry name" value="PanC"/>
    <property type="match status" value="1"/>
</dbReference>
<dbReference type="EC" id="6.3.2.1" evidence="3"/>
<evidence type="ECO:0000256" key="1">
    <source>
        <dbReference type="ARBA" id="ARBA00004990"/>
    </source>
</evidence>
<keyword evidence="4 9" id="KW-0436">Ligase</keyword>
<dbReference type="Pfam" id="PF02569">
    <property type="entry name" value="Pantoate_ligase"/>
    <property type="match status" value="1"/>
</dbReference>
<protein>
    <recommendedName>
        <fullName evidence="3">pantoate--beta-alanine ligase (AMP-forming)</fullName>
        <ecNumber evidence="3">6.3.2.1</ecNumber>
    </recommendedName>
</protein>
<comment type="caution">
    <text evidence="9">The sequence shown here is derived from an EMBL/GenBank/DDBJ whole genome shotgun (WGS) entry which is preliminary data.</text>
</comment>
<evidence type="ECO:0000256" key="8">
    <source>
        <dbReference type="ARBA" id="ARBA00048258"/>
    </source>
</evidence>
<proteinExistence type="inferred from homology"/>
<keyword evidence="7" id="KW-0067">ATP-binding</keyword>
<evidence type="ECO:0000313" key="9">
    <source>
        <dbReference type="EMBL" id="OIR09214.1"/>
    </source>
</evidence>
<dbReference type="GO" id="GO:0004592">
    <property type="term" value="F:pantoate-beta-alanine ligase activity"/>
    <property type="evidence" value="ECO:0007669"/>
    <property type="project" value="UniProtKB-EC"/>
</dbReference>
<dbReference type="SUPFAM" id="SSF52374">
    <property type="entry name" value="Nucleotidylyl transferase"/>
    <property type="match status" value="1"/>
</dbReference>
<sequence length="280" mass="30840">MNKFTTAVDMQQSADAWRTQGRRIALVPTSGSLHAGHLAMIREARKSADVVVVSIFVNPLQFAANEGFAGYPRHLESDLALCEQEGADAVFAPATEEIYPKGYSTYVVEELVAKPLCGISRPSHFRGITTLYVNLLNLVHPQLLVLGQKDAQMVAVVRKMIADLHFKVDITVIPIARESDGIACHVRNADLTTNQRQDAIALHRALVRAKEMADSGVKSVDRVVAEVTHILRQQRRVRVIYISVVDPSSMEPMREIVPGSSLLAIAAWVDEVRLTDNALL</sequence>
<evidence type="ECO:0000256" key="3">
    <source>
        <dbReference type="ARBA" id="ARBA00012219"/>
    </source>
</evidence>
<evidence type="ECO:0000256" key="2">
    <source>
        <dbReference type="ARBA" id="ARBA00009256"/>
    </source>
</evidence>
<dbReference type="InterPro" id="IPR042176">
    <property type="entry name" value="Pantoate_ligase_C"/>
</dbReference>
<dbReference type="NCBIfam" id="TIGR00018">
    <property type="entry name" value="panC"/>
    <property type="match status" value="1"/>
</dbReference>